<dbReference type="EMBL" id="JARKNE010000006">
    <property type="protein sequence ID" value="KAK5825186.1"/>
    <property type="molecule type" value="Genomic_DNA"/>
</dbReference>
<organism evidence="2 3">
    <name type="scientific">Gossypium arboreum</name>
    <name type="common">Tree cotton</name>
    <name type="synonym">Gossypium nanking</name>
    <dbReference type="NCBI Taxonomy" id="29729"/>
    <lineage>
        <taxon>Eukaryota</taxon>
        <taxon>Viridiplantae</taxon>
        <taxon>Streptophyta</taxon>
        <taxon>Embryophyta</taxon>
        <taxon>Tracheophyta</taxon>
        <taxon>Spermatophyta</taxon>
        <taxon>Magnoliopsida</taxon>
        <taxon>eudicotyledons</taxon>
        <taxon>Gunneridae</taxon>
        <taxon>Pentapetalae</taxon>
        <taxon>rosids</taxon>
        <taxon>malvids</taxon>
        <taxon>Malvales</taxon>
        <taxon>Malvaceae</taxon>
        <taxon>Malvoideae</taxon>
        <taxon>Gossypium</taxon>
    </lineage>
</organism>
<evidence type="ECO:0000313" key="3">
    <source>
        <dbReference type="Proteomes" id="UP001358586"/>
    </source>
</evidence>
<comment type="caution">
    <text evidence="2">The sequence shown here is derived from an EMBL/GenBank/DDBJ whole genome shotgun (WGS) entry which is preliminary data.</text>
</comment>
<dbReference type="Pfam" id="PF13456">
    <property type="entry name" value="RVT_3"/>
    <property type="match status" value="1"/>
</dbReference>
<dbReference type="PANTHER" id="PTHR47074:SF61">
    <property type="entry name" value="RNASE H TYPE-1 DOMAIN-CONTAINING PROTEIN"/>
    <property type="match status" value="1"/>
</dbReference>
<dbReference type="Proteomes" id="UP001358586">
    <property type="component" value="Chromosome 6"/>
</dbReference>
<dbReference type="InterPro" id="IPR002156">
    <property type="entry name" value="RNaseH_domain"/>
</dbReference>
<name>A0ABR0PLK2_GOSAR</name>
<feature type="domain" description="RNase H type-1" evidence="1">
    <location>
        <begin position="17"/>
        <end position="117"/>
    </location>
</feature>
<proteinExistence type="predicted"/>
<sequence>MELKKWQPTENPFVKINFDAAYRKHESKSCSVIAIRDSMGRELSFRVELNDNVPLVFAVEAIACLQLGLDLGFTTVEIEGDALSIVKKIHKGGVINKKFVLILEMGKGWVKDFKPVNLNMGTN</sequence>
<evidence type="ECO:0000313" key="2">
    <source>
        <dbReference type="EMBL" id="KAK5825186.1"/>
    </source>
</evidence>
<reference evidence="2 3" key="1">
    <citation type="submission" date="2023-03" db="EMBL/GenBank/DDBJ databases">
        <title>WGS of Gossypium arboreum.</title>
        <authorList>
            <person name="Yu D."/>
        </authorList>
    </citation>
    <scope>NUCLEOTIDE SEQUENCE [LARGE SCALE GENOMIC DNA]</scope>
    <source>
        <tissue evidence="2">Leaf</tissue>
    </source>
</reference>
<gene>
    <name evidence="2" type="ORF">PVK06_019993</name>
</gene>
<accession>A0ABR0PLK2</accession>
<evidence type="ECO:0000259" key="1">
    <source>
        <dbReference type="Pfam" id="PF13456"/>
    </source>
</evidence>
<dbReference type="PANTHER" id="PTHR47074">
    <property type="entry name" value="BNAC02G40300D PROTEIN"/>
    <property type="match status" value="1"/>
</dbReference>
<keyword evidence="3" id="KW-1185">Reference proteome</keyword>
<dbReference type="InterPro" id="IPR052929">
    <property type="entry name" value="RNase_H-like_EbsB-rel"/>
</dbReference>
<protein>
    <recommendedName>
        <fullName evidence="1">RNase H type-1 domain-containing protein</fullName>
    </recommendedName>
</protein>